<keyword evidence="3" id="KW-0813">Transport</keyword>
<evidence type="ECO:0000259" key="5">
    <source>
        <dbReference type="Pfam" id="PF25876"/>
    </source>
</evidence>
<evidence type="ECO:0000259" key="8">
    <source>
        <dbReference type="Pfam" id="PF25967"/>
    </source>
</evidence>
<comment type="similarity">
    <text evidence="2">Belongs to the membrane fusion protein (MFP) (TC 8.A.1) family.</text>
</comment>
<dbReference type="Gene3D" id="2.40.420.20">
    <property type="match status" value="1"/>
</dbReference>
<dbReference type="InterPro" id="IPR058792">
    <property type="entry name" value="Beta-barrel_RND_2"/>
</dbReference>
<organism evidence="9 10">
    <name type="scientific">Candidatus Litorirhabdus singularis</name>
    <dbReference type="NCBI Taxonomy" id="2518993"/>
    <lineage>
        <taxon>Bacteria</taxon>
        <taxon>Pseudomonadati</taxon>
        <taxon>Pseudomonadota</taxon>
        <taxon>Gammaproteobacteria</taxon>
        <taxon>Cellvibrionales</taxon>
        <taxon>Halieaceae</taxon>
        <taxon>Candidatus Litorirhabdus</taxon>
    </lineage>
</organism>
<evidence type="ECO:0000313" key="9">
    <source>
        <dbReference type="EMBL" id="MCX2981554.1"/>
    </source>
</evidence>
<dbReference type="PANTHER" id="PTHR30469">
    <property type="entry name" value="MULTIDRUG RESISTANCE PROTEIN MDTA"/>
    <property type="match status" value="1"/>
</dbReference>
<keyword evidence="10" id="KW-1185">Reference proteome</keyword>
<feature type="signal peptide" evidence="4">
    <location>
        <begin position="1"/>
        <end position="26"/>
    </location>
</feature>
<sequence length="364" mass="39064">MSFPLLSFSKSSLLILLLLLVACGSAEPPVSGPGQTLTVAVVVHQLSPQSWQGKVSSFGVVEALEQVDVSSETHGTVAAVMVKEGDAVEAGDLLVELDRNKAELRLTQASRGAEQAHALLEEARLRLQRREDLARQDTISAETLDNARLAVLAVEANYRRAQAVRQLAQRELKDTRIVSPARGLVDQKLVEPGEPVTIGATLVRLQVVQVMRVHTWISESDISHLHAGAVASVTLTGIKGVHYAARVEWVGVKADPATGNFPVKLILEAGDPRIRPGMTATASIELLEQPEVLLLPEAALVDRDRQRVVFVVREGRVQQVKPLLAAGYGSRLQVLAGLVAGDQVVVDGHFGLNDGTPVSVTESF</sequence>
<evidence type="ECO:0000256" key="3">
    <source>
        <dbReference type="ARBA" id="ARBA00022448"/>
    </source>
</evidence>
<gene>
    <name evidence="9" type="ORF">EYC98_11845</name>
</gene>
<dbReference type="NCBIfam" id="TIGR01730">
    <property type="entry name" value="RND_mfp"/>
    <property type="match status" value="1"/>
</dbReference>
<comment type="subcellular location">
    <subcellularLocation>
        <location evidence="1">Cell envelope</location>
    </subcellularLocation>
</comment>
<dbReference type="InterPro" id="IPR006143">
    <property type="entry name" value="RND_pump_MFP"/>
</dbReference>
<accession>A0ABT3TJG8</accession>
<dbReference type="Pfam" id="PF25967">
    <property type="entry name" value="RND-MFP_C"/>
    <property type="match status" value="1"/>
</dbReference>
<dbReference type="Pfam" id="PF25917">
    <property type="entry name" value="BSH_RND"/>
    <property type="match status" value="1"/>
</dbReference>
<evidence type="ECO:0000259" key="7">
    <source>
        <dbReference type="Pfam" id="PF25954"/>
    </source>
</evidence>
<name>A0ABT3TJG8_9GAMM</name>
<evidence type="ECO:0000256" key="1">
    <source>
        <dbReference type="ARBA" id="ARBA00004196"/>
    </source>
</evidence>
<dbReference type="Pfam" id="PF25876">
    <property type="entry name" value="HH_MFP_RND"/>
    <property type="match status" value="1"/>
</dbReference>
<comment type="caution">
    <text evidence="9">The sequence shown here is derived from an EMBL/GenBank/DDBJ whole genome shotgun (WGS) entry which is preliminary data.</text>
</comment>
<evidence type="ECO:0000256" key="4">
    <source>
        <dbReference type="SAM" id="SignalP"/>
    </source>
</evidence>
<proteinExistence type="inferred from homology"/>
<dbReference type="InterPro" id="IPR058624">
    <property type="entry name" value="MdtA-like_HH"/>
</dbReference>
<feature type="domain" description="Multidrug resistance protein MdtA-like C-terminal permuted SH3" evidence="8">
    <location>
        <begin position="292"/>
        <end position="348"/>
    </location>
</feature>
<feature type="chain" id="PRO_5045681956" evidence="4">
    <location>
        <begin position="27"/>
        <end position="364"/>
    </location>
</feature>
<evidence type="ECO:0000259" key="6">
    <source>
        <dbReference type="Pfam" id="PF25917"/>
    </source>
</evidence>
<dbReference type="RefSeq" id="WP_279245552.1">
    <property type="nucleotide sequence ID" value="NZ_SHNN01000002.1"/>
</dbReference>
<dbReference type="PANTHER" id="PTHR30469:SF33">
    <property type="entry name" value="SLR1207 PROTEIN"/>
    <property type="match status" value="1"/>
</dbReference>
<evidence type="ECO:0000313" key="10">
    <source>
        <dbReference type="Proteomes" id="UP001143362"/>
    </source>
</evidence>
<feature type="domain" description="Multidrug resistance protein MdtA-like alpha-helical hairpin" evidence="5">
    <location>
        <begin position="112"/>
        <end position="173"/>
    </location>
</feature>
<reference evidence="9" key="1">
    <citation type="submission" date="2019-02" db="EMBL/GenBank/DDBJ databases">
        <authorList>
            <person name="Li S.-H."/>
        </authorList>
    </citation>
    <scope>NUCLEOTIDE SEQUENCE</scope>
    <source>
        <strain evidence="9">IMCC14734</strain>
    </source>
</reference>
<feature type="domain" description="Multidrug resistance protein MdtA-like barrel-sandwich hybrid" evidence="6">
    <location>
        <begin position="65"/>
        <end position="201"/>
    </location>
</feature>
<dbReference type="InterPro" id="IPR058627">
    <property type="entry name" value="MdtA-like_C"/>
</dbReference>
<keyword evidence="4" id="KW-0732">Signal</keyword>
<dbReference type="InterPro" id="IPR058625">
    <property type="entry name" value="MdtA-like_BSH"/>
</dbReference>
<protein>
    <submittedName>
        <fullName evidence="9">Efflux RND transporter periplasmic adaptor subunit</fullName>
    </submittedName>
</protein>
<dbReference type="Proteomes" id="UP001143362">
    <property type="component" value="Unassembled WGS sequence"/>
</dbReference>
<dbReference type="Gene3D" id="1.10.287.470">
    <property type="entry name" value="Helix hairpin bin"/>
    <property type="match status" value="1"/>
</dbReference>
<dbReference type="Gene3D" id="2.40.50.100">
    <property type="match status" value="1"/>
</dbReference>
<feature type="domain" description="CusB-like beta-barrel" evidence="7">
    <location>
        <begin position="217"/>
        <end position="284"/>
    </location>
</feature>
<evidence type="ECO:0000256" key="2">
    <source>
        <dbReference type="ARBA" id="ARBA00009477"/>
    </source>
</evidence>
<dbReference type="EMBL" id="SHNN01000002">
    <property type="protein sequence ID" value="MCX2981554.1"/>
    <property type="molecule type" value="Genomic_DNA"/>
</dbReference>
<dbReference type="Gene3D" id="2.40.30.170">
    <property type="match status" value="1"/>
</dbReference>
<dbReference type="Pfam" id="PF25954">
    <property type="entry name" value="Beta-barrel_RND_2"/>
    <property type="match status" value="1"/>
</dbReference>
<dbReference type="SUPFAM" id="SSF111369">
    <property type="entry name" value="HlyD-like secretion proteins"/>
    <property type="match status" value="1"/>
</dbReference>